<evidence type="ECO:0008006" key="4">
    <source>
        <dbReference type="Google" id="ProtNLM"/>
    </source>
</evidence>
<dbReference type="KEGG" id="ksk:KSE_75640"/>
<proteinExistence type="predicted"/>
<dbReference type="Proteomes" id="UP000007076">
    <property type="component" value="Chromosome"/>
</dbReference>
<evidence type="ECO:0000313" key="3">
    <source>
        <dbReference type="Proteomes" id="UP000007076"/>
    </source>
</evidence>
<name>E4NK19_KITSK</name>
<feature type="transmembrane region" description="Helical" evidence="1">
    <location>
        <begin position="149"/>
        <end position="168"/>
    </location>
</feature>
<keyword evidence="1" id="KW-0472">Membrane</keyword>
<gene>
    <name evidence="2" type="ordered locus">KSE_75640</name>
</gene>
<accession>E4NK19</accession>
<dbReference type="eggNOG" id="ENOG502ZCDR">
    <property type="taxonomic scope" value="Bacteria"/>
</dbReference>
<reference evidence="2 3" key="1">
    <citation type="journal article" date="2010" name="DNA Res.">
        <title>Genome sequence of Kitasatospora setae NBRC 14216T: an evolutionary snapshot of the family Streptomycetaceae.</title>
        <authorList>
            <person name="Ichikawa N."/>
            <person name="Oguchi A."/>
            <person name="Ikeda H."/>
            <person name="Ishikawa J."/>
            <person name="Kitani S."/>
            <person name="Watanabe Y."/>
            <person name="Nakamura S."/>
            <person name="Katano Y."/>
            <person name="Kishi E."/>
            <person name="Sasagawa M."/>
            <person name="Ankai A."/>
            <person name="Fukui S."/>
            <person name="Hashimoto Y."/>
            <person name="Kamata S."/>
            <person name="Otoguro M."/>
            <person name="Tanikawa S."/>
            <person name="Nihira T."/>
            <person name="Horinouchi S."/>
            <person name="Ohnishi Y."/>
            <person name="Hayakawa M."/>
            <person name="Kuzuyama T."/>
            <person name="Arisawa A."/>
            <person name="Nomoto F."/>
            <person name="Miura H."/>
            <person name="Takahashi Y."/>
            <person name="Fujita N."/>
        </authorList>
    </citation>
    <scope>NUCLEOTIDE SEQUENCE [LARGE SCALE GENOMIC DNA]</scope>
    <source>
        <strain evidence="3">ATCC 33774 / DSM 43861 / JCM 3304 / KCC A-0304 / NBRC 14216 / KM-6054</strain>
    </source>
</reference>
<keyword evidence="1" id="KW-1133">Transmembrane helix</keyword>
<dbReference type="PATRIC" id="fig|452652.3.peg.7607"/>
<dbReference type="STRING" id="452652.KSE_75640"/>
<dbReference type="AlphaFoldDB" id="E4NK19"/>
<organism evidence="2 3">
    <name type="scientific">Kitasatospora setae (strain ATCC 33774 / DSM 43861 / JCM 3304 / KCC A-0304 / NBRC 14216 / KM-6054)</name>
    <name type="common">Streptomyces setae</name>
    <dbReference type="NCBI Taxonomy" id="452652"/>
    <lineage>
        <taxon>Bacteria</taxon>
        <taxon>Bacillati</taxon>
        <taxon>Actinomycetota</taxon>
        <taxon>Actinomycetes</taxon>
        <taxon>Kitasatosporales</taxon>
        <taxon>Streptomycetaceae</taxon>
        <taxon>Kitasatospora</taxon>
    </lineage>
</organism>
<evidence type="ECO:0000313" key="2">
    <source>
        <dbReference type="EMBL" id="BAJ33317.1"/>
    </source>
</evidence>
<protein>
    <recommendedName>
        <fullName evidence="4">Integral membrane protein</fullName>
    </recommendedName>
</protein>
<dbReference type="RefSeq" id="WP_014140608.1">
    <property type="nucleotide sequence ID" value="NC_016109.1"/>
</dbReference>
<feature type="transmembrane region" description="Helical" evidence="1">
    <location>
        <begin position="31"/>
        <end position="47"/>
    </location>
</feature>
<keyword evidence="3" id="KW-1185">Reference proteome</keyword>
<keyword evidence="1" id="KW-0812">Transmembrane</keyword>
<dbReference type="HOGENOM" id="CLU_1517060_0_0_11"/>
<feature type="transmembrane region" description="Helical" evidence="1">
    <location>
        <begin position="122"/>
        <end position="143"/>
    </location>
</feature>
<feature type="transmembrane region" description="Helical" evidence="1">
    <location>
        <begin position="53"/>
        <end position="70"/>
    </location>
</feature>
<sequence length="175" mass="19063">MEEEATSIKALFLEYQQTKEEQKSRIAFRDNLPYVTLGLVAAVLVAGSLSTPLLLLISAATPALGWLYLANDKKISDMGRYIRTSLDPRLGAISQEQVTMFAWEHFHRSDAGRTQRRTIQCAVDLALFTGIPTVALAVCWSGGRNSALSLAVSAIEVAAVITLAIHIVKHAKSSH</sequence>
<evidence type="ECO:0000256" key="1">
    <source>
        <dbReference type="SAM" id="Phobius"/>
    </source>
</evidence>
<dbReference type="EMBL" id="AP010968">
    <property type="protein sequence ID" value="BAJ33317.1"/>
    <property type="molecule type" value="Genomic_DNA"/>
</dbReference>